<feature type="region of interest" description="Disordered" evidence="1">
    <location>
        <begin position="87"/>
        <end position="178"/>
    </location>
</feature>
<evidence type="ECO:0000256" key="1">
    <source>
        <dbReference type="SAM" id="MobiDB-lite"/>
    </source>
</evidence>
<keyword evidence="2" id="KW-0732">Signal</keyword>
<proteinExistence type="predicted"/>
<feature type="compositionally biased region" description="Basic and acidic residues" evidence="1">
    <location>
        <begin position="129"/>
        <end position="156"/>
    </location>
</feature>
<evidence type="ECO:0000256" key="2">
    <source>
        <dbReference type="SAM" id="SignalP"/>
    </source>
</evidence>
<feature type="domain" description="Merozoite surface protein C-terminal" evidence="3">
    <location>
        <begin position="179"/>
        <end position="303"/>
    </location>
</feature>
<protein>
    <submittedName>
        <fullName evidence="4">MSP7-like protein</fullName>
    </submittedName>
</protein>
<accession>A0ABY1US20</accession>
<dbReference type="InterPro" id="IPR024781">
    <property type="entry name" value="MSP_C"/>
</dbReference>
<evidence type="ECO:0000259" key="3">
    <source>
        <dbReference type="Pfam" id="PF12948"/>
    </source>
</evidence>
<evidence type="ECO:0000313" key="4">
    <source>
        <dbReference type="EMBL" id="SOV17699.1"/>
    </source>
</evidence>
<feature type="compositionally biased region" description="Low complexity" evidence="1">
    <location>
        <begin position="157"/>
        <end position="178"/>
    </location>
</feature>
<reference evidence="4" key="1">
    <citation type="submission" date="2016-09" db="EMBL/GenBank/DDBJ databases">
        <authorList>
            <consortium name="Pathogen Informatics"/>
            <person name="Sun Q."/>
            <person name="Inoue M."/>
        </authorList>
    </citation>
    <scope>NUCLEOTIDE SEQUENCE</scope>
</reference>
<keyword evidence="5" id="KW-1185">Reference proteome</keyword>
<sequence>MKGKLIYIISVFVFFLNCVWCNTKNNNKRRNYNKKKEDLKNFDNIVLDDFYSSFDFQHNYENELKKNEDDIIGQGIFSLISKNNQEKEKTLKGETEETNTEVTEVERAQSPADAKNAQPEEATQAAEQGAKRAEPEKGTQEAEPVEKLEDEKEKKLPVTPSQQNGDSNNNTSNLNTPSVKRLDEIFDDVLTQLNKKSQVDTDANKDKYNEFKKEFDMFTMNVTEYEIIKKLLVTFSEKIEENKQIETKIENIFNKALTDNKYKEQFKNFIYGLYSFTKRHNYITVNKTNKTTVHTALFENALNLINTI</sequence>
<feature type="compositionally biased region" description="Low complexity" evidence="1">
    <location>
        <begin position="117"/>
        <end position="128"/>
    </location>
</feature>
<organism evidence="4 5">
    <name type="scientific">Plasmodium gaboni</name>
    <dbReference type="NCBI Taxonomy" id="647221"/>
    <lineage>
        <taxon>Eukaryota</taxon>
        <taxon>Sar</taxon>
        <taxon>Alveolata</taxon>
        <taxon>Apicomplexa</taxon>
        <taxon>Aconoidasida</taxon>
        <taxon>Haemosporida</taxon>
        <taxon>Plasmodiidae</taxon>
        <taxon>Plasmodium</taxon>
        <taxon>Plasmodium (Laverania)</taxon>
    </lineage>
</organism>
<feature type="signal peptide" evidence="2">
    <location>
        <begin position="1"/>
        <end position="21"/>
    </location>
</feature>
<dbReference type="Pfam" id="PF12948">
    <property type="entry name" value="MSP7_C"/>
    <property type="match status" value="1"/>
</dbReference>
<gene>
    <name evidence="4" type="ORF">PGABG01_1332900</name>
</gene>
<feature type="chain" id="PRO_5046406503" evidence="2">
    <location>
        <begin position="22"/>
        <end position="308"/>
    </location>
</feature>
<evidence type="ECO:0000313" key="5">
    <source>
        <dbReference type="Proteomes" id="UP000831156"/>
    </source>
</evidence>
<dbReference type="Proteomes" id="UP000831156">
    <property type="component" value="Chromosome 13"/>
</dbReference>
<dbReference type="EMBL" id="LT969436">
    <property type="protein sequence ID" value="SOV17699.1"/>
    <property type="molecule type" value="Genomic_DNA"/>
</dbReference>
<name>A0ABY1US20_9APIC</name>